<dbReference type="HOGENOM" id="CLU_015191_0_0_1"/>
<evidence type="ECO:0000256" key="4">
    <source>
        <dbReference type="PROSITE-ProRule" id="PRU00091"/>
    </source>
</evidence>
<dbReference type="OrthoDB" id="166134at2759"/>
<feature type="region of interest" description="Disordered" evidence="5">
    <location>
        <begin position="1"/>
        <end position="54"/>
    </location>
</feature>
<accession>A0A0C3AAS6</accession>
<dbReference type="PANTHER" id="PTHR23164:SF30">
    <property type="entry name" value="EARLY ENDOSOME ANTIGEN 1"/>
    <property type="match status" value="1"/>
</dbReference>
<dbReference type="InterPro" id="IPR000306">
    <property type="entry name" value="Znf_FYVE"/>
</dbReference>
<feature type="compositionally biased region" description="Polar residues" evidence="5">
    <location>
        <begin position="241"/>
        <end position="262"/>
    </location>
</feature>
<evidence type="ECO:0000256" key="3">
    <source>
        <dbReference type="ARBA" id="ARBA00022833"/>
    </source>
</evidence>
<dbReference type="EMBL" id="KN824373">
    <property type="protein sequence ID" value="KIM21735.1"/>
    <property type="molecule type" value="Genomic_DNA"/>
</dbReference>
<dbReference type="InterPro" id="IPR013083">
    <property type="entry name" value="Znf_RING/FYVE/PHD"/>
</dbReference>
<keyword evidence="8" id="KW-1185">Reference proteome</keyword>
<feature type="region of interest" description="Disordered" evidence="5">
    <location>
        <begin position="446"/>
        <end position="465"/>
    </location>
</feature>
<dbReference type="Proteomes" id="UP000054097">
    <property type="component" value="Unassembled WGS sequence"/>
</dbReference>
<dbReference type="Gene3D" id="3.30.40.10">
    <property type="entry name" value="Zinc/RING finger domain, C3HC4 (zinc finger)"/>
    <property type="match status" value="1"/>
</dbReference>
<feature type="compositionally biased region" description="Polar residues" evidence="5">
    <location>
        <begin position="218"/>
        <end position="234"/>
    </location>
</feature>
<feature type="compositionally biased region" description="Basic and acidic residues" evidence="5">
    <location>
        <begin position="138"/>
        <end position="158"/>
    </location>
</feature>
<name>A0A0C3AAS6_SERVB</name>
<dbReference type="SUPFAM" id="SSF57903">
    <property type="entry name" value="FYVE/PHD zinc finger"/>
    <property type="match status" value="1"/>
</dbReference>
<dbReference type="CDD" id="cd15737">
    <property type="entry name" value="FYVE2_Vac1p_like"/>
    <property type="match status" value="1"/>
</dbReference>
<dbReference type="InterPro" id="IPR011011">
    <property type="entry name" value="Znf_FYVE_PHD"/>
</dbReference>
<feature type="region of interest" description="Disordered" evidence="5">
    <location>
        <begin position="126"/>
        <end position="407"/>
    </location>
</feature>
<dbReference type="PROSITE" id="PS50178">
    <property type="entry name" value="ZF_FYVE"/>
    <property type="match status" value="1"/>
</dbReference>
<sequence length="672" mass="71560">MSAVPYKPYQSKRHSRNLSNNFTPPQSPPLVAVGSPSRTSNPQSSNDASKRLSIPPISFNYIDNALVDLSPSPPASVPPPQAAIVTPPVISNGHTPEPEPEPEPEPVLPAPVPTPIAVPVAIVEVPPSPISEPATPRIVEEQRQSEPEPKTADVKANDETDETPATSATPPPVPSKGDLAPAVPRPRPLSMSHSTFRHVPARASPLRPSSSIIKSGMSAPSSPLGSGPFTNHSSFALGPQSRPSTAAGSTSHFRPRTTSALSAASPRVLDFSPGQSPLPSPSANGAQPSFPSSPSLQAQARPSMGSSLSSSSSVGAFSPSKSPHSTPAEIASPSKGTSAPPSAPSSPSRPPISPSPSPNPGSSALPSGSSTSTVQAPRPRVMSSNAASRTSSNVGSAPYRHGFQPKGVYGLRTDEFLELRRTKRDLSRIEDRRLERRLEKLINLHFSSGSNSDTPDPSKPPANRRQSSFFDFDLSDLKGKNASDLWRGMLDSAATSRLGGGNHAKGEIRLQEQAITPWQEDALVPACPICLTSFNTLTNRKHHCRLCGKVVCALPVKPPQRAELCSFLFVVESGTGKIEELGGDMVDYGVKRKDLTPGASGDAAKKLMEEQEKYLKGVRICKDCRPTLRRRQYSVEAKTVPPFARLYAALLELEREIEEMLPTFQEVVIRLS</sequence>
<keyword evidence="1" id="KW-0479">Metal-binding</keyword>
<feature type="compositionally biased region" description="Polar residues" evidence="5">
    <location>
        <begin position="382"/>
        <end position="395"/>
    </location>
</feature>
<evidence type="ECO:0000256" key="5">
    <source>
        <dbReference type="SAM" id="MobiDB-lite"/>
    </source>
</evidence>
<evidence type="ECO:0000256" key="1">
    <source>
        <dbReference type="ARBA" id="ARBA00022723"/>
    </source>
</evidence>
<feature type="compositionally biased region" description="Low complexity" evidence="5">
    <location>
        <begin position="360"/>
        <end position="373"/>
    </location>
</feature>
<reference evidence="7 8" key="1">
    <citation type="submission" date="2014-04" db="EMBL/GenBank/DDBJ databases">
        <authorList>
            <consortium name="DOE Joint Genome Institute"/>
            <person name="Kuo A."/>
            <person name="Zuccaro A."/>
            <person name="Kohler A."/>
            <person name="Nagy L.G."/>
            <person name="Floudas D."/>
            <person name="Copeland A."/>
            <person name="Barry K.W."/>
            <person name="Cichocki N."/>
            <person name="Veneault-Fourrey C."/>
            <person name="LaButti K."/>
            <person name="Lindquist E.A."/>
            <person name="Lipzen A."/>
            <person name="Lundell T."/>
            <person name="Morin E."/>
            <person name="Murat C."/>
            <person name="Sun H."/>
            <person name="Tunlid A."/>
            <person name="Henrissat B."/>
            <person name="Grigoriev I.V."/>
            <person name="Hibbett D.S."/>
            <person name="Martin F."/>
            <person name="Nordberg H.P."/>
            <person name="Cantor M.N."/>
            <person name="Hua S.X."/>
        </authorList>
    </citation>
    <scope>NUCLEOTIDE SEQUENCE [LARGE SCALE GENOMIC DNA]</scope>
    <source>
        <strain evidence="7 8">MAFF 305830</strain>
    </source>
</reference>
<feature type="region of interest" description="Disordered" evidence="5">
    <location>
        <begin position="68"/>
        <end position="111"/>
    </location>
</feature>
<feature type="compositionally biased region" description="Polar residues" evidence="5">
    <location>
        <begin position="36"/>
        <end position="47"/>
    </location>
</feature>
<dbReference type="SMART" id="SM00064">
    <property type="entry name" value="FYVE"/>
    <property type="match status" value="1"/>
</dbReference>
<evidence type="ECO:0000256" key="2">
    <source>
        <dbReference type="ARBA" id="ARBA00022771"/>
    </source>
</evidence>
<evidence type="ECO:0000313" key="7">
    <source>
        <dbReference type="EMBL" id="KIM21735.1"/>
    </source>
</evidence>
<dbReference type="AlphaFoldDB" id="A0A0C3AAS6"/>
<dbReference type="GO" id="GO:0008270">
    <property type="term" value="F:zinc ion binding"/>
    <property type="evidence" value="ECO:0007669"/>
    <property type="project" value="UniProtKB-KW"/>
</dbReference>
<evidence type="ECO:0000313" key="8">
    <source>
        <dbReference type="Proteomes" id="UP000054097"/>
    </source>
</evidence>
<dbReference type="Pfam" id="PF01363">
    <property type="entry name" value="FYVE"/>
    <property type="match status" value="1"/>
</dbReference>
<feature type="domain" description="FYVE-type" evidence="6">
    <location>
        <begin position="521"/>
        <end position="629"/>
    </location>
</feature>
<dbReference type="InterPro" id="IPR017455">
    <property type="entry name" value="Znf_FYVE-rel"/>
</dbReference>
<protein>
    <recommendedName>
        <fullName evidence="6">FYVE-type domain-containing protein</fullName>
    </recommendedName>
</protein>
<keyword evidence="3" id="KW-0862">Zinc</keyword>
<evidence type="ECO:0000259" key="6">
    <source>
        <dbReference type="PROSITE" id="PS50178"/>
    </source>
</evidence>
<feature type="compositionally biased region" description="Pro residues" evidence="5">
    <location>
        <begin position="341"/>
        <end position="359"/>
    </location>
</feature>
<feature type="compositionally biased region" description="Low complexity" evidence="5">
    <location>
        <begin position="303"/>
        <end position="322"/>
    </location>
</feature>
<feature type="compositionally biased region" description="Pro residues" evidence="5">
    <location>
        <begin position="71"/>
        <end position="81"/>
    </location>
</feature>
<gene>
    <name evidence="7" type="ORF">M408DRAFT_301403</name>
</gene>
<feature type="compositionally biased region" description="Polar residues" evidence="5">
    <location>
        <begin position="273"/>
        <end position="300"/>
    </location>
</feature>
<reference evidence="8" key="2">
    <citation type="submission" date="2015-01" db="EMBL/GenBank/DDBJ databases">
        <title>Evolutionary Origins and Diversification of the Mycorrhizal Mutualists.</title>
        <authorList>
            <consortium name="DOE Joint Genome Institute"/>
            <consortium name="Mycorrhizal Genomics Consortium"/>
            <person name="Kohler A."/>
            <person name="Kuo A."/>
            <person name="Nagy L.G."/>
            <person name="Floudas D."/>
            <person name="Copeland A."/>
            <person name="Barry K.W."/>
            <person name="Cichocki N."/>
            <person name="Veneault-Fourrey C."/>
            <person name="LaButti K."/>
            <person name="Lindquist E.A."/>
            <person name="Lipzen A."/>
            <person name="Lundell T."/>
            <person name="Morin E."/>
            <person name="Murat C."/>
            <person name="Riley R."/>
            <person name="Ohm R."/>
            <person name="Sun H."/>
            <person name="Tunlid A."/>
            <person name="Henrissat B."/>
            <person name="Grigoriev I.V."/>
            <person name="Hibbett D.S."/>
            <person name="Martin F."/>
        </authorList>
    </citation>
    <scope>NUCLEOTIDE SEQUENCE [LARGE SCALE GENOMIC DNA]</scope>
    <source>
        <strain evidence="8">MAFF 305830</strain>
    </source>
</reference>
<organism evidence="7 8">
    <name type="scientific">Serendipita vermifera MAFF 305830</name>
    <dbReference type="NCBI Taxonomy" id="933852"/>
    <lineage>
        <taxon>Eukaryota</taxon>
        <taxon>Fungi</taxon>
        <taxon>Dikarya</taxon>
        <taxon>Basidiomycota</taxon>
        <taxon>Agaricomycotina</taxon>
        <taxon>Agaricomycetes</taxon>
        <taxon>Sebacinales</taxon>
        <taxon>Serendipitaceae</taxon>
        <taxon>Serendipita</taxon>
    </lineage>
</organism>
<feature type="compositionally biased region" description="Low complexity" evidence="5">
    <location>
        <begin position="201"/>
        <end position="211"/>
    </location>
</feature>
<feature type="compositionally biased region" description="Polar residues" evidence="5">
    <location>
        <begin position="446"/>
        <end position="455"/>
    </location>
</feature>
<dbReference type="PANTHER" id="PTHR23164">
    <property type="entry name" value="EARLY ENDOSOME ANTIGEN 1"/>
    <property type="match status" value="1"/>
</dbReference>
<keyword evidence="2 4" id="KW-0863">Zinc-finger</keyword>
<proteinExistence type="predicted"/>
<dbReference type="STRING" id="933852.A0A0C3AAS6"/>